<feature type="compositionally biased region" description="Low complexity" evidence="1">
    <location>
        <begin position="208"/>
        <end position="217"/>
    </location>
</feature>
<dbReference type="InterPro" id="IPR032710">
    <property type="entry name" value="NTF2-like_dom_sf"/>
</dbReference>
<feature type="compositionally biased region" description="Basic and acidic residues" evidence="1">
    <location>
        <begin position="191"/>
        <end position="202"/>
    </location>
</feature>
<evidence type="ECO:0000256" key="1">
    <source>
        <dbReference type="SAM" id="MobiDB-lite"/>
    </source>
</evidence>
<reference evidence="3 4" key="1">
    <citation type="journal article" date="2014" name="Nat. Commun.">
        <title>Klebsormidium flaccidum genome reveals primary factors for plant terrestrial adaptation.</title>
        <authorList>
            <person name="Hori K."/>
            <person name="Maruyama F."/>
            <person name="Fujisawa T."/>
            <person name="Togashi T."/>
            <person name="Yamamoto N."/>
            <person name="Seo M."/>
            <person name="Sato S."/>
            <person name="Yamada T."/>
            <person name="Mori H."/>
            <person name="Tajima N."/>
            <person name="Moriyama T."/>
            <person name="Ikeuchi M."/>
            <person name="Watanabe M."/>
            <person name="Wada H."/>
            <person name="Kobayashi K."/>
            <person name="Saito M."/>
            <person name="Masuda T."/>
            <person name="Sasaki-Sekimoto Y."/>
            <person name="Mashiguchi K."/>
            <person name="Awai K."/>
            <person name="Shimojima M."/>
            <person name="Masuda S."/>
            <person name="Iwai M."/>
            <person name="Nobusawa T."/>
            <person name="Narise T."/>
            <person name="Kondo S."/>
            <person name="Saito H."/>
            <person name="Sato R."/>
            <person name="Murakawa M."/>
            <person name="Ihara Y."/>
            <person name="Oshima-Yamada Y."/>
            <person name="Ohtaka K."/>
            <person name="Satoh M."/>
            <person name="Sonobe K."/>
            <person name="Ishii M."/>
            <person name="Ohtani R."/>
            <person name="Kanamori-Sato M."/>
            <person name="Honoki R."/>
            <person name="Miyazaki D."/>
            <person name="Mochizuki H."/>
            <person name="Umetsu J."/>
            <person name="Higashi K."/>
            <person name="Shibata D."/>
            <person name="Kamiya Y."/>
            <person name="Sato N."/>
            <person name="Nakamura Y."/>
            <person name="Tabata S."/>
            <person name="Ida S."/>
            <person name="Kurokawa K."/>
            <person name="Ohta H."/>
        </authorList>
    </citation>
    <scope>NUCLEOTIDE SEQUENCE [LARGE SCALE GENOMIC DNA]</scope>
    <source>
        <strain evidence="3 4">NIES-2285</strain>
    </source>
</reference>
<gene>
    <name evidence="3" type="ORF">KFL_003140010</name>
</gene>
<dbReference type="OrthoDB" id="10656834at2759"/>
<feature type="compositionally biased region" description="Basic and acidic residues" evidence="1">
    <location>
        <begin position="149"/>
        <end position="166"/>
    </location>
</feature>
<name>A0A1Y1IA39_KLENI</name>
<keyword evidence="4" id="KW-1185">Reference proteome</keyword>
<sequence length="450" mass="48003">MPPARRIFQSIGRQGKLLDAAWWKGTQVPVIAESFGGVSDSGAPLRWPLSTHSCEAAQLPKVFFTSAPQVVHQEGRFGFAEAPPRSGAVVQRNFSGSTSGSVDERGGAGGGSDALRGDAAATQPLEAVQAESSTGGALSGDAPQTAEHSSADSKGAEEASETRGAEAADLAADATSTSGSVSESAIGSLSAKREEAEVKEGPGDQAIGASVASGSSSKEQQPDAGASQVGTSEKGLKKEADGSSGGGRPPNEGEEAEATEVLTRPEPNILSYVADLFAEARVALTMMALKRGIERGFDLDDFKRGAEVAFRAFMEYYPKGDFQTLRNMVSPTLLKHLQDVWDEFKEQGKVMECTLEDLQGVQVTEMDIYMRSPPFCDGVPPVEGYDANKWLAVSVRFDSTENYRMRGPEGKLLSSCIDKRGHVLKFVRQLPRFDKVPMDELESPWYIVNI</sequence>
<dbReference type="AlphaFoldDB" id="A0A1Y1IA39"/>
<dbReference type="InterPro" id="IPR007379">
    <property type="entry name" value="Tim44-like_dom"/>
</dbReference>
<evidence type="ECO:0000313" key="4">
    <source>
        <dbReference type="Proteomes" id="UP000054558"/>
    </source>
</evidence>
<evidence type="ECO:0000313" key="3">
    <source>
        <dbReference type="EMBL" id="GAQ86822.1"/>
    </source>
</evidence>
<feature type="compositionally biased region" description="Polar residues" evidence="1">
    <location>
        <begin position="175"/>
        <end position="187"/>
    </location>
</feature>
<proteinExistence type="predicted"/>
<dbReference type="SMART" id="SM00978">
    <property type="entry name" value="Tim44"/>
    <property type="match status" value="1"/>
</dbReference>
<feature type="region of interest" description="Disordered" evidence="1">
    <location>
        <begin position="80"/>
        <end position="263"/>
    </location>
</feature>
<protein>
    <recommendedName>
        <fullName evidence="2">Tim44-like domain-containing protein</fullName>
    </recommendedName>
</protein>
<dbReference type="SUPFAM" id="SSF54427">
    <property type="entry name" value="NTF2-like"/>
    <property type="match status" value="1"/>
</dbReference>
<evidence type="ECO:0000259" key="2">
    <source>
        <dbReference type="SMART" id="SM00978"/>
    </source>
</evidence>
<dbReference type="Pfam" id="PF04280">
    <property type="entry name" value="Tim44"/>
    <property type="match status" value="1"/>
</dbReference>
<dbReference type="Proteomes" id="UP000054558">
    <property type="component" value="Unassembled WGS sequence"/>
</dbReference>
<accession>A0A1Y1IA39</accession>
<dbReference type="Gene3D" id="3.10.450.240">
    <property type="match status" value="1"/>
</dbReference>
<dbReference type="EMBL" id="DF237263">
    <property type="protein sequence ID" value="GAQ86822.1"/>
    <property type="molecule type" value="Genomic_DNA"/>
</dbReference>
<organism evidence="3 4">
    <name type="scientific">Klebsormidium nitens</name>
    <name type="common">Green alga</name>
    <name type="synonym">Ulothrix nitens</name>
    <dbReference type="NCBI Taxonomy" id="105231"/>
    <lineage>
        <taxon>Eukaryota</taxon>
        <taxon>Viridiplantae</taxon>
        <taxon>Streptophyta</taxon>
        <taxon>Klebsormidiophyceae</taxon>
        <taxon>Klebsormidiales</taxon>
        <taxon>Klebsormidiaceae</taxon>
        <taxon>Klebsormidium</taxon>
    </lineage>
</organism>
<feature type="domain" description="Tim44-like" evidence="2">
    <location>
        <begin position="285"/>
        <end position="450"/>
    </location>
</feature>